<keyword evidence="4" id="KW-1185">Reference proteome</keyword>
<dbReference type="EMBL" id="LIAE01006234">
    <property type="protein sequence ID" value="PAV92356.1"/>
    <property type="molecule type" value="Genomic_DNA"/>
</dbReference>
<keyword evidence="2" id="KW-0472">Membrane</keyword>
<evidence type="ECO:0000256" key="2">
    <source>
        <dbReference type="SAM" id="Phobius"/>
    </source>
</evidence>
<evidence type="ECO:0000256" key="1">
    <source>
        <dbReference type="SAM" id="MobiDB-lite"/>
    </source>
</evidence>
<proteinExistence type="predicted"/>
<protein>
    <submittedName>
        <fullName evidence="3">Uncharacterized protein</fullName>
    </submittedName>
</protein>
<evidence type="ECO:0000313" key="4">
    <source>
        <dbReference type="Proteomes" id="UP000218231"/>
    </source>
</evidence>
<keyword evidence="2" id="KW-1133">Transmembrane helix</keyword>
<feature type="transmembrane region" description="Helical" evidence="2">
    <location>
        <begin position="61"/>
        <end position="79"/>
    </location>
</feature>
<gene>
    <name evidence="3" type="ORF">WR25_20212</name>
</gene>
<name>A0A2A2M1M5_9BILA</name>
<reference evidence="3 4" key="1">
    <citation type="journal article" date="2017" name="Curr. Biol.">
        <title>Genome architecture and evolution of a unichromosomal asexual nematode.</title>
        <authorList>
            <person name="Fradin H."/>
            <person name="Zegar C."/>
            <person name="Gutwein M."/>
            <person name="Lucas J."/>
            <person name="Kovtun M."/>
            <person name="Corcoran D."/>
            <person name="Baugh L.R."/>
            <person name="Kiontke K."/>
            <person name="Gunsalus K."/>
            <person name="Fitch D.H."/>
            <person name="Piano F."/>
        </authorList>
    </citation>
    <scope>NUCLEOTIDE SEQUENCE [LARGE SCALE GENOMIC DNA]</scope>
    <source>
        <strain evidence="3">PF1309</strain>
    </source>
</reference>
<comment type="caution">
    <text evidence="3">The sequence shown here is derived from an EMBL/GenBank/DDBJ whole genome shotgun (WGS) entry which is preliminary data.</text>
</comment>
<feature type="region of interest" description="Disordered" evidence="1">
    <location>
        <begin position="133"/>
        <end position="180"/>
    </location>
</feature>
<accession>A0A2A2M1M5</accession>
<sequence length="180" mass="19883">MMLGSLTNAIIFEVRWFLRWFLRCPGPKKKPNPLFALAPPVYNTLPDAETIVNTWAEMTKFAATAIGMLLATYCLYWLIQQICTLSYRLGIAVAVGASDDTSRHRKRLLMMTSCQLSPMPSESHLELYTAKSSSSTSVASESKKKKSNNQCNSDPNRSPILENAASPNTSSLLDDGTEVS</sequence>
<keyword evidence="2" id="KW-0812">Transmembrane</keyword>
<dbReference type="Proteomes" id="UP000218231">
    <property type="component" value="Unassembled WGS sequence"/>
</dbReference>
<dbReference type="AlphaFoldDB" id="A0A2A2M1M5"/>
<evidence type="ECO:0000313" key="3">
    <source>
        <dbReference type="EMBL" id="PAV92356.1"/>
    </source>
</evidence>
<organism evidence="3 4">
    <name type="scientific">Diploscapter pachys</name>
    <dbReference type="NCBI Taxonomy" id="2018661"/>
    <lineage>
        <taxon>Eukaryota</taxon>
        <taxon>Metazoa</taxon>
        <taxon>Ecdysozoa</taxon>
        <taxon>Nematoda</taxon>
        <taxon>Chromadorea</taxon>
        <taxon>Rhabditida</taxon>
        <taxon>Rhabditina</taxon>
        <taxon>Rhabditomorpha</taxon>
        <taxon>Rhabditoidea</taxon>
        <taxon>Rhabditidae</taxon>
        <taxon>Diploscapter</taxon>
    </lineage>
</organism>